<dbReference type="EMBL" id="CP136890">
    <property type="protein sequence ID" value="WOK95713.1"/>
    <property type="molecule type" value="Genomic_DNA"/>
</dbReference>
<reference evidence="3 4" key="1">
    <citation type="submission" date="2023-10" db="EMBL/GenBank/DDBJ databases">
        <title>Chromosome-scale genome assembly provides insights into flower coloration mechanisms of Canna indica.</title>
        <authorList>
            <person name="Li C."/>
        </authorList>
    </citation>
    <scope>NUCLEOTIDE SEQUENCE [LARGE SCALE GENOMIC DNA]</scope>
    <source>
        <tissue evidence="3">Flower</tissue>
    </source>
</reference>
<feature type="compositionally biased region" description="Polar residues" evidence="2">
    <location>
        <begin position="43"/>
        <end position="57"/>
    </location>
</feature>
<dbReference type="PANTHER" id="PTHR33083:SF49">
    <property type="entry name" value="SENESCENCE REGULATOR"/>
    <property type="match status" value="1"/>
</dbReference>
<name>A0AAQ3JUN3_9LILI</name>
<evidence type="ECO:0000313" key="4">
    <source>
        <dbReference type="Proteomes" id="UP001327560"/>
    </source>
</evidence>
<evidence type="ECO:0000313" key="3">
    <source>
        <dbReference type="EMBL" id="WOK95713.1"/>
    </source>
</evidence>
<dbReference type="Pfam" id="PF04520">
    <property type="entry name" value="Senescence_reg"/>
    <property type="match status" value="1"/>
</dbReference>
<protein>
    <submittedName>
        <fullName evidence="3">Uncharacterized protein</fullName>
    </submittedName>
</protein>
<evidence type="ECO:0000256" key="1">
    <source>
        <dbReference type="ARBA" id="ARBA00034773"/>
    </source>
</evidence>
<proteinExistence type="inferred from homology"/>
<organism evidence="3 4">
    <name type="scientific">Canna indica</name>
    <name type="common">Indian-shot</name>
    <dbReference type="NCBI Taxonomy" id="4628"/>
    <lineage>
        <taxon>Eukaryota</taxon>
        <taxon>Viridiplantae</taxon>
        <taxon>Streptophyta</taxon>
        <taxon>Embryophyta</taxon>
        <taxon>Tracheophyta</taxon>
        <taxon>Spermatophyta</taxon>
        <taxon>Magnoliopsida</taxon>
        <taxon>Liliopsida</taxon>
        <taxon>Zingiberales</taxon>
        <taxon>Cannaceae</taxon>
        <taxon>Canna</taxon>
    </lineage>
</organism>
<comment type="similarity">
    <text evidence="1">Belongs to the senescence regulator S40 family.</text>
</comment>
<dbReference type="AlphaFoldDB" id="A0AAQ3JUN3"/>
<evidence type="ECO:0000256" key="2">
    <source>
        <dbReference type="SAM" id="MobiDB-lite"/>
    </source>
</evidence>
<sequence length="117" mass="13422">MEEFQEAEILWPAADHSQEEESLDVAGELRQHRSPCRARRKASSSNPISIPSRAQSSHVKKYENKDSVTDQGIIPPHVVAADEKMMNVKMGEEYVLKGRELVRLRNYVLRMTGFLER</sequence>
<gene>
    <name evidence="3" type="ORF">Cni_G04420</name>
</gene>
<dbReference type="PANTHER" id="PTHR33083">
    <property type="entry name" value="EXPRESSED PROTEIN"/>
    <property type="match status" value="1"/>
</dbReference>
<dbReference type="GO" id="GO:0010150">
    <property type="term" value="P:leaf senescence"/>
    <property type="evidence" value="ECO:0007669"/>
    <property type="project" value="UniProtKB-ARBA"/>
</dbReference>
<dbReference type="InterPro" id="IPR007608">
    <property type="entry name" value="Senescence_reg_S40"/>
</dbReference>
<feature type="compositionally biased region" description="Basic residues" evidence="2">
    <location>
        <begin position="32"/>
        <end position="42"/>
    </location>
</feature>
<accession>A0AAQ3JUN3</accession>
<dbReference type="Proteomes" id="UP001327560">
    <property type="component" value="Chromosome 1"/>
</dbReference>
<keyword evidence="4" id="KW-1185">Reference proteome</keyword>
<feature type="region of interest" description="Disordered" evidence="2">
    <location>
        <begin position="1"/>
        <end position="74"/>
    </location>
</feature>